<comment type="caution">
    <text evidence="5">The sequence shown here is derived from an EMBL/GenBank/DDBJ whole genome shotgun (WGS) entry which is preliminary data.</text>
</comment>
<dbReference type="EMBL" id="BEXD01003882">
    <property type="protein sequence ID" value="GBC03403.1"/>
    <property type="molecule type" value="Genomic_DNA"/>
</dbReference>
<dbReference type="Gene3D" id="1.10.10.10">
    <property type="entry name" value="Winged helix-like DNA-binding domain superfamily/Winged helix DNA-binding domain"/>
    <property type="match status" value="1"/>
</dbReference>
<dbReference type="STRING" id="94130.A0A2Z6SFT9"/>
<proteinExistence type="predicted"/>
<dbReference type="PANTHER" id="PTHR46564">
    <property type="entry name" value="TRANSPOSASE"/>
    <property type="match status" value="1"/>
</dbReference>
<reference evidence="5 6" key="1">
    <citation type="submission" date="2017-11" db="EMBL/GenBank/DDBJ databases">
        <title>The genome of Rhizophagus clarus HR1 reveals common genetic basis of auxotrophy among arbuscular mycorrhizal fungi.</title>
        <authorList>
            <person name="Kobayashi Y."/>
        </authorList>
    </citation>
    <scope>NUCLEOTIDE SEQUENCE [LARGE SCALE GENOMIC DNA]</scope>
    <source>
        <strain evidence="5 6">HR1</strain>
    </source>
</reference>
<dbReference type="GO" id="GO:0003676">
    <property type="term" value="F:nucleic acid binding"/>
    <property type="evidence" value="ECO:0007669"/>
    <property type="project" value="InterPro"/>
</dbReference>
<dbReference type="InterPro" id="IPR036397">
    <property type="entry name" value="RNaseH_sf"/>
</dbReference>
<evidence type="ECO:0000313" key="4">
    <source>
        <dbReference type="EMBL" id="GBC03403.1"/>
    </source>
</evidence>
<dbReference type="InterPro" id="IPR036388">
    <property type="entry name" value="WH-like_DNA-bd_sf"/>
</dbReference>
<dbReference type="EMBL" id="BEXD01001207">
    <property type="protein sequence ID" value="GBB92924.1"/>
    <property type="molecule type" value="Genomic_DNA"/>
</dbReference>
<dbReference type="Proteomes" id="UP000247702">
    <property type="component" value="Unassembled WGS sequence"/>
</dbReference>
<dbReference type="Pfam" id="PF13358">
    <property type="entry name" value="DDE_3"/>
    <property type="match status" value="1"/>
</dbReference>
<evidence type="ECO:0000313" key="3">
    <source>
        <dbReference type="EMBL" id="GBB92924.1"/>
    </source>
</evidence>
<evidence type="ECO:0000259" key="1">
    <source>
        <dbReference type="Pfam" id="PF13358"/>
    </source>
</evidence>
<evidence type="ECO:0000313" key="2">
    <source>
        <dbReference type="EMBL" id="GBB89689.1"/>
    </source>
</evidence>
<name>A0A2Z6SFT9_9GLOM</name>
<feature type="domain" description="Tc1-like transposase DDE" evidence="1">
    <location>
        <begin position="145"/>
        <end position="286"/>
    </location>
</feature>
<organism evidence="5 6">
    <name type="scientific">Rhizophagus clarus</name>
    <dbReference type="NCBI Taxonomy" id="94130"/>
    <lineage>
        <taxon>Eukaryota</taxon>
        <taxon>Fungi</taxon>
        <taxon>Fungi incertae sedis</taxon>
        <taxon>Mucoromycota</taxon>
        <taxon>Glomeromycotina</taxon>
        <taxon>Glomeromycetes</taxon>
        <taxon>Glomerales</taxon>
        <taxon>Glomeraceae</taxon>
        <taxon>Rhizophagus</taxon>
    </lineage>
</organism>
<dbReference type="InterPro" id="IPR047655">
    <property type="entry name" value="Transpos_IS630-like"/>
</dbReference>
<dbReference type="SUPFAM" id="SSF46689">
    <property type="entry name" value="Homeodomain-like"/>
    <property type="match status" value="1"/>
</dbReference>
<dbReference type="EMBL" id="BEXD01000722">
    <property type="protein sequence ID" value="GBB89689.1"/>
    <property type="molecule type" value="Genomic_DNA"/>
</dbReference>
<gene>
    <name evidence="4" type="ORF">RclHR1_00510034</name>
    <name evidence="5" type="ORF">RclHR1_08670004</name>
    <name evidence="2" type="ORF">RclHR1_16480005</name>
    <name evidence="3" type="ORF">RclHR1_20840003</name>
</gene>
<evidence type="ECO:0000313" key="6">
    <source>
        <dbReference type="Proteomes" id="UP000247702"/>
    </source>
</evidence>
<dbReference type="Gene3D" id="3.30.420.10">
    <property type="entry name" value="Ribonuclease H-like superfamily/Ribonuclease H"/>
    <property type="match status" value="1"/>
</dbReference>
<evidence type="ECO:0000313" key="5">
    <source>
        <dbReference type="EMBL" id="GBC09180.1"/>
    </source>
</evidence>
<accession>A0A2Z6SFT9</accession>
<dbReference type="PANTHER" id="PTHR46564:SF1">
    <property type="entry name" value="TRANSPOSASE"/>
    <property type="match status" value="1"/>
</dbReference>
<keyword evidence="6" id="KW-1185">Reference proteome</keyword>
<dbReference type="EMBL" id="BEXD01004278">
    <property type="protein sequence ID" value="GBC09180.1"/>
    <property type="molecule type" value="Genomic_DNA"/>
</dbReference>
<dbReference type="InterPro" id="IPR038717">
    <property type="entry name" value="Tc1-like_DDE_dom"/>
</dbReference>
<dbReference type="AlphaFoldDB" id="A0A2Z6SFT9"/>
<dbReference type="InterPro" id="IPR009057">
    <property type="entry name" value="Homeodomain-like_sf"/>
</dbReference>
<sequence length="320" mass="37192">MVKTLSNDIRWRIIYHQLDGFSAKETASRLYIGVSTVYKIRRIYDHWGCVTHPFKGRQGRKKTLSLADLNILDSLVKDKKDWYLDEMVDEMERLTGKLISIPTLWRALKHLGMTRKKLQKAAKERSELLRSVFMYKIGSEFKPEQLVFIDETSKDERSLSRAYGYSIKNVRVEKSIVFVRGKRYTILPALTLDGFIAADIIEGSCNKERFQTFILTQVLPQMNEYPNKNSVIVMDNAKIHHDEKLVESIEQMGCKVLYLPPYSPDYNPIETAFSGIKSWLKRNRIFVESCTDPKYPLFLALSYVTPSMAKGYFSESIYSY</sequence>
<protein>
    <recommendedName>
        <fullName evidence="1">Tc1-like transposase DDE domain-containing protein</fullName>
    </recommendedName>
</protein>
<dbReference type="NCBIfam" id="NF033545">
    <property type="entry name" value="transpos_IS630"/>
    <property type="match status" value="1"/>
</dbReference>